<protein>
    <submittedName>
        <fullName evidence="2">Uncharacterized protein</fullName>
    </submittedName>
</protein>
<proteinExistence type="predicted"/>
<accession>A0A8H6HSI0</accession>
<reference evidence="2 3" key="1">
    <citation type="submission" date="2020-07" db="EMBL/GenBank/DDBJ databases">
        <title>Comparative genomics of pyrophilous fungi reveals a link between fire events and developmental genes.</title>
        <authorList>
            <consortium name="DOE Joint Genome Institute"/>
            <person name="Steindorff A.S."/>
            <person name="Carver A."/>
            <person name="Calhoun S."/>
            <person name="Stillman K."/>
            <person name="Liu H."/>
            <person name="Lipzen A."/>
            <person name="Pangilinan J."/>
            <person name="Labutti K."/>
            <person name="Bruns T.D."/>
            <person name="Grigoriev I.V."/>
        </authorList>
    </citation>
    <scope>NUCLEOTIDE SEQUENCE [LARGE SCALE GENOMIC DNA]</scope>
    <source>
        <strain evidence="2 3">CBS 144469</strain>
    </source>
</reference>
<evidence type="ECO:0000313" key="3">
    <source>
        <dbReference type="Proteomes" id="UP000521943"/>
    </source>
</evidence>
<organism evidence="2 3">
    <name type="scientific">Ephemerocybe angulata</name>
    <dbReference type="NCBI Taxonomy" id="980116"/>
    <lineage>
        <taxon>Eukaryota</taxon>
        <taxon>Fungi</taxon>
        <taxon>Dikarya</taxon>
        <taxon>Basidiomycota</taxon>
        <taxon>Agaricomycotina</taxon>
        <taxon>Agaricomycetes</taxon>
        <taxon>Agaricomycetidae</taxon>
        <taxon>Agaricales</taxon>
        <taxon>Agaricineae</taxon>
        <taxon>Psathyrellaceae</taxon>
        <taxon>Ephemerocybe</taxon>
    </lineage>
</organism>
<dbReference type="Proteomes" id="UP000521943">
    <property type="component" value="Unassembled WGS sequence"/>
</dbReference>
<keyword evidence="3" id="KW-1185">Reference proteome</keyword>
<comment type="caution">
    <text evidence="2">The sequence shown here is derived from an EMBL/GenBank/DDBJ whole genome shotgun (WGS) entry which is preliminary data.</text>
</comment>
<evidence type="ECO:0000256" key="1">
    <source>
        <dbReference type="SAM" id="MobiDB-lite"/>
    </source>
</evidence>
<gene>
    <name evidence="2" type="ORF">DFP72DRAFT_1138486</name>
</gene>
<feature type="compositionally biased region" description="Polar residues" evidence="1">
    <location>
        <begin position="1"/>
        <end position="17"/>
    </location>
</feature>
<name>A0A8H6HSI0_9AGAR</name>
<evidence type="ECO:0000313" key="2">
    <source>
        <dbReference type="EMBL" id="KAF6750991.1"/>
    </source>
</evidence>
<sequence>MELTTASKASTSVSNSKKPGVTEAKRQSKKRAAAASRSKTKKGNGTSLAISAKATGPRKQDIYITDPALRKMVLENDPRCRVIDPRHVSCIPCKTPITLEANYYLSAWFRHVGKTASHQRHEKEWAERTGIDRAGLLTEAPMLCDLPAEWTNMVIDATEELPGESTGPVLAQVGEETNAPGREAEEVINTVEEPRTESQIMIVVSWGMRAWSLLVLRQRRILHFGFVYLPLSYV</sequence>
<dbReference type="AlphaFoldDB" id="A0A8H6HSI0"/>
<dbReference type="EMBL" id="JACGCI010000053">
    <property type="protein sequence ID" value="KAF6750991.1"/>
    <property type="molecule type" value="Genomic_DNA"/>
</dbReference>
<feature type="compositionally biased region" description="Basic residues" evidence="1">
    <location>
        <begin position="27"/>
        <end position="42"/>
    </location>
</feature>
<feature type="region of interest" description="Disordered" evidence="1">
    <location>
        <begin position="1"/>
        <end position="50"/>
    </location>
</feature>